<accession>A0A382FLJ4</accession>
<evidence type="ECO:0008006" key="3">
    <source>
        <dbReference type="Google" id="ProtNLM"/>
    </source>
</evidence>
<feature type="region of interest" description="Disordered" evidence="1">
    <location>
        <begin position="10"/>
        <end position="32"/>
    </location>
</feature>
<gene>
    <name evidence="2" type="ORF">METZ01_LOCUS215695</name>
</gene>
<feature type="non-terminal residue" evidence="2">
    <location>
        <position position="32"/>
    </location>
</feature>
<sequence length="32" mass="3327">MELLIIRHARPVAETRSEGGGSADPPLSPIGV</sequence>
<evidence type="ECO:0000313" key="2">
    <source>
        <dbReference type="EMBL" id="SVB62841.1"/>
    </source>
</evidence>
<evidence type="ECO:0000256" key="1">
    <source>
        <dbReference type="SAM" id="MobiDB-lite"/>
    </source>
</evidence>
<reference evidence="2" key="1">
    <citation type="submission" date="2018-05" db="EMBL/GenBank/DDBJ databases">
        <authorList>
            <person name="Lanie J.A."/>
            <person name="Ng W.-L."/>
            <person name="Kazmierczak K.M."/>
            <person name="Andrzejewski T.M."/>
            <person name="Davidsen T.M."/>
            <person name="Wayne K.J."/>
            <person name="Tettelin H."/>
            <person name="Glass J.I."/>
            <person name="Rusch D."/>
            <person name="Podicherti R."/>
            <person name="Tsui H.-C.T."/>
            <person name="Winkler M.E."/>
        </authorList>
    </citation>
    <scope>NUCLEOTIDE SEQUENCE</scope>
</reference>
<name>A0A382FLJ4_9ZZZZ</name>
<proteinExistence type="predicted"/>
<dbReference type="AlphaFoldDB" id="A0A382FLJ4"/>
<protein>
    <recommendedName>
        <fullName evidence="3">Histidine phosphatase family protein</fullName>
    </recommendedName>
</protein>
<dbReference type="EMBL" id="UINC01050179">
    <property type="protein sequence ID" value="SVB62841.1"/>
    <property type="molecule type" value="Genomic_DNA"/>
</dbReference>
<organism evidence="2">
    <name type="scientific">marine metagenome</name>
    <dbReference type="NCBI Taxonomy" id="408172"/>
    <lineage>
        <taxon>unclassified sequences</taxon>
        <taxon>metagenomes</taxon>
        <taxon>ecological metagenomes</taxon>
    </lineage>
</organism>